<dbReference type="InterPro" id="IPR052228">
    <property type="entry name" value="Sec_Metab_Biosynth_Oxidored"/>
</dbReference>
<proteinExistence type="predicted"/>
<gene>
    <name evidence="2" type="ORF">FA15DRAFT_593621</name>
</gene>
<dbReference type="Gene3D" id="3.40.50.720">
    <property type="entry name" value="NAD(P)-binding Rossmann-like Domain"/>
    <property type="match status" value="1"/>
</dbReference>
<keyword evidence="1" id="KW-0560">Oxidoreductase</keyword>
<sequence>MPSQAVAKAANAEYNPKYVPTVVVFGGTSGIGEAIARTFATHTKGRAHIIIVGRNKVAADKIMATFPKPDQSIVANSTYEFVSCDVVSMKDIHVFNEDMKKKLSKINYLILSAGTAGLGGRKDTEEGLDYKMAVRFYSRFAILHGLLPLLKNAQDAGEDAGVLSVLSTGHGKWVDFNDLGLKKRYSGFRAMFATAGYSDFMLQGFSKRAPGVAFVHSYPGLVDTGLFRSNNWLLNALLRPAAWLFTVSPQQCGEWMVYGLLRSNGKFARIDDHGEDVGFADLEFATDEQKKTFWKHCLSAVGLPEEW</sequence>
<dbReference type="PANTHER" id="PTHR47534">
    <property type="entry name" value="YALI0E05731P"/>
    <property type="match status" value="1"/>
</dbReference>
<reference evidence="2 3" key="1">
    <citation type="journal article" date="2019" name="Nat. Ecol. Evol.">
        <title>Megaphylogeny resolves global patterns of mushroom evolution.</title>
        <authorList>
            <person name="Varga T."/>
            <person name="Krizsan K."/>
            <person name="Foldi C."/>
            <person name="Dima B."/>
            <person name="Sanchez-Garcia M."/>
            <person name="Sanchez-Ramirez S."/>
            <person name="Szollosi G.J."/>
            <person name="Szarkandi J.G."/>
            <person name="Papp V."/>
            <person name="Albert L."/>
            <person name="Andreopoulos W."/>
            <person name="Angelini C."/>
            <person name="Antonin V."/>
            <person name="Barry K.W."/>
            <person name="Bougher N.L."/>
            <person name="Buchanan P."/>
            <person name="Buyck B."/>
            <person name="Bense V."/>
            <person name="Catcheside P."/>
            <person name="Chovatia M."/>
            <person name="Cooper J."/>
            <person name="Damon W."/>
            <person name="Desjardin D."/>
            <person name="Finy P."/>
            <person name="Geml J."/>
            <person name="Haridas S."/>
            <person name="Hughes K."/>
            <person name="Justo A."/>
            <person name="Karasinski D."/>
            <person name="Kautmanova I."/>
            <person name="Kiss B."/>
            <person name="Kocsube S."/>
            <person name="Kotiranta H."/>
            <person name="LaButti K.M."/>
            <person name="Lechner B.E."/>
            <person name="Liimatainen K."/>
            <person name="Lipzen A."/>
            <person name="Lukacs Z."/>
            <person name="Mihaltcheva S."/>
            <person name="Morgado L.N."/>
            <person name="Niskanen T."/>
            <person name="Noordeloos M.E."/>
            <person name="Ohm R.A."/>
            <person name="Ortiz-Santana B."/>
            <person name="Ovrebo C."/>
            <person name="Racz N."/>
            <person name="Riley R."/>
            <person name="Savchenko A."/>
            <person name="Shiryaev A."/>
            <person name="Soop K."/>
            <person name="Spirin V."/>
            <person name="Szebenyi C."/>
            <person name="Tomsovsky M."/>
            <person name="Tulloss R.E."/>
            <person name="Uehling J."/>
            <person name="Grigoriev I.V."/>
            <person name="Vagvolgyi C."/>
            <person name="Papp T."/>
            <person name="Martin F.M."/>
            <person name="Miettinen O."/>
            <person name="Hibbett D.S."/>
            <person name="Nagy L.G."/>
        </authorList>
    </citation>
    <scope>NUCLEOTIDE SEQUENCE [LARGE SCALE GENOMIC DNA]</scope>
    <source>
        <strain evidence="2 3">CBS 121175</strain>
    </source>
</reference>
<dbReference type="InterPro" id="IPR036291">
    <property type="entry name" value="NAD(P)-bd_dom_sf"/>
</dbReference>
<dbReference type="SUPFAM" id="SSF51735">
    <property type="entry name" value="NAD(P)-binding Rossmann-fold domains"/>
    <property type="match status" value="1"/>
</dbReference>
<dbReference type="Proteomes" id="UP000307440">
    <property type="component" value="Unassembled WGS sequence"/>
</dbReference>
<evidence type="ECO:0000313" key="3">
    <source>
        <dbReference type="Proteomes" id="UP000307440"/>
    </source>
</evidence>
<name>A0A5C3KT91_COPMA</name>
<dbReference type="GO" id="GO:0016491">
    <property type="term" value="F:oxidoreductase activity"/>
    <property type="evidence" value="ECO:0007669"/>
    <property type="project" value="UniProtKB-KW"/>
</dbReference>
<dbReference type="OrthoDB" id="2898509at2759"/>
<dbReference type="PANTHER" id="PTHR47534:SF3">
    <property type="entry name" value="ALCOHOL DEHYDROGENASE-LIKE C-TERMINAL DOMAIN-CONTAINING PROTEIN"/>
    <property type="match status" value="1"/>
</dbReference>
<evidence type="ECO:0000313" key="2">
    <source>
        <dbReference type="EMBL" id="TFK23770.1"/>
    </source>
</evidence>
<dbReference type="Pfam" id="PF00106">
    <property type="entry name" value="adh_short"/>
    <property type="match status" value="1"/>
</dbReference>
<dbReference type="AlphaFoldDB" id="A0A5C3KT91"/>
<dbReference type="EMBL" id="ML210212">
    <property type="protein sequence ID" value="TFK23770.1"/>
    <property type="molecule type" value="Genomic_DNA"/>
</dbReference>
<dbReference type="STRING" id="230819.A0A5C3KT91"/>
<dbReference type="InterPro" id="IPR002347">
    <property type="entry name" value="SDR_fam"/>
</dbReference>
<dbReference type="PRINTS" id="PR00081">
    <property type="entry name" value="GDHRDH"/>
</dbReference>
<accession>A0A5C3KT91</accession>
<protein>
    <submittedName>
        <fullName evidence="2">NAD(P)-binding protein</fullName>
    </submittedName>
</protein>
<evidence type="ECO:0000256" key="1">
    <source>
        <dbReference type="ARBA" id="ARBA00023002"/>
    </source>
</evidence>
<organism evidence="2 3">
    <name type="scientific">Coprinopsis marcescibilis</name>
    <name type="common">Agaric fungus</name>
    <name type="synonym">Psathyrella marcescibilis</name>
    <dbReference type="NCBI Taxonomy" id="230819"/>
    <lineage>
        <taxon>Eukaryota</taxon>
        <taxon>Fungi</taxon>
        <taxon>Dikarya</taxon>
        <taxon>Basidiomycota</taxon>
        <taxon>Agaricomycotina</taxon>
        <taxon>Agaricomycetes</taxon>
        <taxon>Agaricomycetidae</taxon>
        <taxon>Agaricales</taxon>
        <taxon>Agaricineae</taxon>
        <taxon>Psathyrellaceae</taxon>
        <taxon>Coprinopsis</taxon>
    </lineage>
</organism>
<keyword evidence="3" id="KW-1185">Reference proteome</keyword>